<evidence type="ECO:0000313" key="2">
    <source>
        <dbReference type="Proteomes" id="UP000467841"/>
    </source>
</evidence>
<organism evidence="1 2">
    <name type="scientific">Microthlaspi erraticum</name>
    <dbReference type="NCBI Taxonomy" id="1685480"/>
    <lineage>
        <taxon>Eukaryota</taxon>
        <taxon>Viridiplantae</taxon>
        <taxon>Streptophyta</taxon>
        <taxon>Embryophyta</taxon>
        <taxon>Tracheophyta</taxon>
        <taxon>Spermatophyta</taxon>
        <taxon>Magnoliopsida</taxon>
        <taxon>eudicotyledons</taxon>
        <taxon>Gunneridae</taxon>
        <taxon>Pentapetalae</taxon>
        <taxon>rosids</taxon>
        <taxon>malvids</taxon>
        <taxon>Brassicales</taxon>
        <taxon>Brassicaceae</taxon>
        <taxon>Coluteocarpeae</taxon>
        <taxon>Microthlaspi</taxon>
    </lineage>
</organism>
<dbReference type="OrthoDB" id="1112870at2759"/>
<evidence type="ECO:0000313" key="1">
    <source>
        <dbReference type="EMBL" id="CAA7030516.1"/>
    </source>
</evidence>
<dbReference type="Proteomes" id="UP000467841">
    <property type="component" value="Unassembled WGS sequence"/>
</dbReference>
<dbReference type="GO" id="GO:0010468">
    <property type="term" value="P:regulation of gene expression"/>
    <property type="evidence" value="ECO:0007669"/>
    <property type="project" value="InterPro"/>
</dbReference>
<accession>A0A6D2IYI2</accession>
<evidence type="ECO:0008006" key="3">
    <source>
        <dbReference type="Google" id="ProtNLM"/>
    </source>
</evidence>
<keyword evidence="2" id="KW-1185">Reference proteome</keyword>
<dbReference type="InterPro" id="IPR024768">
    <property type="entry name" value="Marf1"/>
</dbReference>
<dbReference type="GO" id="GO:0005777">
    <property type="term" value="C:peroxisome"/>
    <property type="evidence" value="ECO:0007669"/>
    <property type="project" value="InterPro"/>
</dbReference>
<proteinExistence type="predicted"/>
<name>A0A6D2IYI2_9BRAS</name>
<dbReference type="PANTHER" id="PTHR14379">
    <property type="entry name" value="LIMKAIN B LKAP"/>
    <property type="match status" value="1"/>
</dbReference>
<protein>
    <recommendedName>
        <fullName evidence="3">NYN domain-containing protein</fullName>
    </recommendedName>
</protein>
<dbReference type="PANTHER" id="PTHR14379:SF28">
    <property type="entry name" value="EMB|CAB71865.1-RELATED"/>
    <property type="match status" value="1"/>
</dbReference>
<gene>
    <name evidence="1" type="ORF">MERR_LOCUS17751</name>
</gene>
<dbReference type="AlphaFoldDB" id="A0A6D2IYI2"/>
<dbReference type="EMBL" id="CACVBM020001096">
    <property type="protein sequence ID" value="CAA7030516.1"/>
    <property type="molecule type" value="Genomic_DNA"/>
</dbReference>
<comment type="caution">
    <text evidence="1">The sequence shown here is derived from an EMBL/GenBank/DDBJ whole genome shotgun (WGS) entry which is preliminary data.</text>
</comment>
<reference evidence="1" key="1">
    <citation type="submission" date="2020-01" db="EMBL/GenBank/DDBJ databases">
        <authorList>
            <person name="Mishra B."/>
        </authorList>
    </citation>
    <scope>NUCLEOTIDE SEQUENCE [LARGE SCALE GENOMIC DNA]</scope>
</reference>
<sequence length="186" mass="20799">MASSYFHAPTIVFWDTVACPIPEGLDAETVVKNISTALYEEGYINLQKIKAYGDVFEMVEESGGFATVGLPMCHVPKESEGACLTNILIDSLYEGIRRDLNLNLMLIVDDISELRQFKYPFVFLHKADNLNFLLAQPEVSSMSVYKPLESVWDWSSLARGEGPVEDDGKPHRTCQFLYGSESSDSD</sequence>